<dbReference type="AlphaFoldDB" id="A0A8H7TNB6"/>
<gene>
    <name evidence="2" type="ORF">IM811_012149</name>
</gene>
<evidence type="ECO:0000256" key="1">
    <source>
        <dbReference type="SAM" id="MobiDB-lite"/>
    </source>
</evidence>
<accession>A0A8H7TNB6</accession>
<evidence type="ECO:0000313" key="3">
    <source>
        <dbReference type="Proteomes" id="UP000616885"/>
    </source>
</evidence>
<evidence type="ECO:0000313" key="2">
    <source>
        <dbReference type="EMBL" id="KAF9753391.1"/>
    </source>
</evidence>
<dbReference type="Proteomes" id="UP000616885">
    <property type="component" value="Unassembled WGS sequence"/>
</dbReference>
<dbReference type="EMBL" id="JADCTT010000004">
    <property type="protein sequence ID" value="KAF9753391.1"/>
    <property type="molecule type" value="Genomic_DNA"/>
</dbReference>
<comment type="caution">
    <text evidence="2">The sequence shown here is derived from an EMBL/GenBank/DDBJ whole genome shotgun (WGS) entry which is preliminary data.</text>
</comment>
<proteinExistence type="predicted"/>
<sequence>MWETTKVGWDIEPNRYIRGQSEWNLTQPRAQTTRTASTMWPNPNTVLDESRRTTLDGCSTNSLTVKFAGFEGCGEGQPKEKLNSSCEVVIANRRTPTSQTSSFAVSPRSLVSSILS</sequence>
<feature type="compositionally biased region" description="Polar residues" evidence="1">
    <location>
        <begin position="28"/>
        <end position="47"/>
    </location>
</feature>
<organism evidence="2 3">
    <name type="scientific">Bionectria ochroleuca</name>
    <name type="common">Gliocladium roseum</name>
    <dbReference type="NCBI Taxonomy" id="29856"/>
    <lineage>
        <taxon>Eukaryota</taxon>
        <taxon>Fungi</taxon>
        <taxon>Dikarya</taxon>
        <taxon>Ascomycota</taxon>
        <taxon>Pezizomycotina</taxon>
        <taxon>Sordariomycetes</taxon>
        <taxon>Hypocreomycetidae</taxon>
        <taxon>Hypocreales</taxon>
        <taxon>Bionectriaceae</taxon>
        <taxon>Clonostachys</taxon>
    </lineage>
</organism>
<name>A0A8H7TNB6_BIOOC</name>
<reference evidence="2" key="1">
    <citation type="submission" date="2020-10" db="EMBL/GenBank/DDBJ databases">
        <title>High-Quality Genome Resource of Clonostachys rosea strain S41 by Oxford Nanopore Long-Read Sequencing.</title>
        <authorList>
            <person name="Wang H."/>
        </authorList>
    </citation>
    <scope>NUCLEOTIDE SEQUENCE</scope>
    <source>
        <strain evidence="2">S41</strain>
    </source>
</reference>
<feature type="region of interest" description="Disordered" evidence="1">
    <location>
        <begin position="95"/>
        <end position="116"/>
    </location>
</feature>
<protein>
    <submittedName>
        <fullName evidence="2">Uncharacterized protein</fullName>
    </submittedName>
</protein>
<feature type="region of interest" description="Disordered" evidence="1">
    <location>
        <begin position="28"/>
        <end position="48"/>
    </location>
</feature>